<dbReference type="AlphaFoldDB" id="A0AAN7PZG8"/>
<feature type="region of interest" description="Disordered" evidence="1">
    <location>
        <begin position="274"/>
        <end position="392"/>
    </location>
</feature>
<evidence type="ECO:0000256" key="1">
    <source>
        <dbReference type="SAM" id="MobiDB-lite"/>
    </source>
</evidence>
<comment type="caution">
    <text evidence="2">The sequence shown here is derived from an EMBL/GenBank/DDBJ whole genome shotgun (WGS) entry which is preliminary data.</text>
</comment>
<feature type="compositionally biased region" description="Polar residues" evidence="1">
    <location>
        <begin position="275"/>
        <end position="288"/>
    </location>
</feature>
<sequence length="392" mass="44456">MRTRNKPRPQYKECTEKREPEIDEQYHVIKISEHDYQTMSPFAIQKQIFENIGTKVDIKRMGAGILSVKVETKEQLEKLKALGTIQGNKAEVTPNDRLNKSVGVITCVDLLPCTMEEIVQELKGQGVIEAYRITRKVEGQILNTPTIKLIFNKNKLPNDIKAAYLNVKVRPYIPLPTKCFNCQQFGHPAKFCKSKKMCECGKTPHAEEEPCLDPPKCINCEGMHTSRSPNCPIYIKKKVVMEVKAKHNLTYREAKSIVYGKSFVTKDESFAQRAAKSNNNKAPNTTEAATKDDEIPRKSDTTQAPTSRPDLEMPPPSNTIRKPQFTRALSNWTMESSASEMSESSIKEMDESDQELSNQSAKRKKGWPLGVPRPNLRKNPSVTTYKPKKQKL</sequence>
<proteinExistence type="predicted"/>
<dbReference type="Proteomes" id="UP001353858">
    <property type="component" value="Unassembled WGS sequence"/>
</dbReference>
<organism evidence="2 3">
    <name type="scientific">Aquatica leii</name>
    <dbReference type="NCBI Taxonomy" id="1421715"/>
    <lineage>
        <taxon>Eukaryota</taxon>
        <taxon>Metazoa</taxon>
        <taxon>Ecdysozoa</taxon>
        <taxon>Arthropoda</taxon>
        <taxon>Hexapoda</taxon>
        <taxon>Insecta</taxon>
        <taxon>Pterygota</taxon>
        <taxon>Neoptera</taxon>
        <taxon>Endopterygota</taxon>
        <taxon>Coleoptera</taxon>
        <taxon>Polyphaga</taxon>
        <taxon>Elateriformia</taxon>
        <taxon>Elateroidea</taxon>
        <taxon>Lampyridae</taxon>
        <taxon>Luciolinae</taxon>
        <taxon>Aquatica</taxon>
    </lineage>
</organism>
<feature type="compositionally biased region" description="Basic and acidic residues" evidence="1">
    <location>
        <begin position="289"/>
        <end position="300"/>
    </location>
</feature>
<keyword evidence="3" id="KW-1185">Reference proteome</keyword>
<protein>
    <recommendedName>
        <fullName evidence="4">Gag-like protein</fullName>
    </recommendedName>
</protein>
<evidence type="ECO:0008006" key="4">
    <source>
        <dbReference type="Google" id="ProtNLM"/>
    </source>
</evidence>
<gene>
    <name evidence="2" type="ORF">RN001_015574</name>
</gene>
<accession>A0AAN7PZG8</accession>
<name>A0AAN7PZG8_9COLE</name>
<feature type="compositionally biased region" description="Low complexity" evidence="1">
    <location>
        <begin position="334"/>
        <end position="344"/>
    </location>
</feature>
<dbReference type="EMBL" id="JARPUR010000007">
    <property type="protein sequence ID" value="KAK4873545.1"/>
    <property type="molecule type" value="Genomic_DNA"/>
</dbReference>
<evidence type="ECO:0000313" key="3">
    <source>
        <dbReference type="Proteomes" id="UP001353858"/>
    </source>
</evidence>
<reference evidence="3" key="1">
    <citation type="submission" date="2023-01" db="EMBL/GenBank/DDBJ databases">
        <title>Key to firefly adult light organ development and bioluminescence: homeobox transcription factors regulate luciferase expression and transportation to peroxisome.</title>
        <authorList>
            <person name="Fu X."/>
        </authorList>
    </citation>
    <scope>NUCLEOTIDE SEQUENCE [LARGE SCALE GENOMIC DNA]</scope>
</reference>
<evidence type="ECO:0000313" key="2">
    <source>
        <dbReference type="EMBL" id="KAK4873545.1"/>
    </source>
</evidence>